<evidence type="ECO:0000256" key="1">
    <source>
        <dbReference type="SAM" id="MobiDB-lite"/>
    </source>
</evidence>
<feature type="compositionally biased region" description="Gly residues" evidence="1">
    <location>
        <begin position="476"/>
        <end position="499"/>
    </location>
</feature>
<evidence type="ECO:0000313" key="4">
    <source>
        <dbReference type="Proteomes" id="UP000236333"/>
    </source>
</evidence>
<feature type="region of interest" description="Disordered" evidence="1">
    <location>
        <begin position="286"/>
        <end position="374"/>
    </location>
</feature>
<feature type="region of interest" description="Disordered" evidence="1">
    <location>
        <begin position="181"/>
        <end position="203"/>
    </location>
</feature>
<dbReference type="PANTHER" id="PTHR28441">
    <property type="entry name" value="PROTEIN FAM91A1"/>
    <property type="match status" value="1"/>
</dbReference>
<sequence length="654" mass="65656">EPLLNPRLEPWWRVAVVNIGEAEYRELGEEELAHLKTAALPTHAAGGGIRVRDMQPGVLRGLLHKGLAYVEVPVEAGDRFAIPPLEGFVSNKTSEAGDASADPLEALLYSVFVANSERMTVAELAAILAVDLADVQAAIGVACRLGFATRVTDQPLAAVAPALPRHGSVASDLASVASTAAATAADDGSGPDPSDPAALQQHQQSMQLAAGLLGSGGAGGGGGGVAVVLDAEATGYLMMGALSPGIRRREAEPVPVGLQPRLVAALVKLGLVSAVGVMRVMRYAPNPAHRTQPPHHHTSGPLHPHAHGGRGSHEHQDQHRQHQPHQHQPSGLAEPPASRPGSQQHQQYGEYGGPPPQHTPAVSSTPTSSSTASGTCQRVIVRGFGGGGSGGFGGFSDALAPPGAPPVLASTYFQERARLQQQQPAAAGGEVAATAAAAGAGSSSSPLLREPGSVGAVGAGSVASDDASTRGWSEQGDGGAWGGGRGGSGGGAGGGGGGSEPWLPLSVTLGVPLHSLSLCKAVCRAAEAGGFLTPEGRQAQRQAQQQLQAQLSKLLVRYSHSALDGGYGSAPGPTASGSSEPGSRQWSWDGGPSAAAPGGSAASSVAGGSGSGGGGGRLGTVLPLPALNLNFDGHSLQPIRLRDSVQGLGCLCQR</sequence>
<feature type="compositionally biased region" description="Low complexity" evidence="1">
    <location>
        <begin position="452"/>
        <end position="466"/>
    </location>
</feature>
<dbReference type="Proteomes" id="UP000236333">
    <property type="component" value="Unassembled WGS sequence"/>
</dbReference>
<accession>A0A2J8AE11</accession>
<comment type="caution">
    <text evidence="3">The sequence shown here is derived from an EMBL/GenBank/DDBJ whole genome shotgun (WGS) entry which is preliminary data.</text>
</comment>
<feature type="compositionally biased region" description="Basic and acidic residues" evidence="1">
    <location>
        <begin position="311"/>
        <end position="320"/>
    </location>
</feature>
<evidence type="ECO:0000313" key="3">
    <source>
        <dbReference type="EMBL" id="PNH10754.1"/>
    </source>
</evidence>
<feature type="region of interest" description="Disordered" evidence="1">
    <location>
        <begin position="441"/>
        <end position="499"/>
    </location>
</feature>
<proteinExistence type="predicted"/>
<reference evidence="3 4" key="1">
    <citation type="journal article" date="2017" name="Mol. Biol. Evol.">
        <title>The 4-celled Tetrabaena socialis nuclear genome reveals the essential components for genetic control of cell number at the origin of multicellularity in the volvocine lineage.</title>
        <authorList>
            <person name="Featherston J."/>
            <person name="Arakaki Y."/>
            <person name="Hanschen E.R."/>
            <person name="Ferris P.J."/>
            <person name="Michod R.E."/>
            <person name="Olson B.J.S.C."/>
            <person name="Nozaki H."/>
            <person name="Durand P.M."/>
        </authorList>
    </citation>
    <scope>NUCLEOTIDE SEQUENCE [LARGE SCALE GENOMIC DNA]</scope>
    <source>
        <strain evidence="3 4">NIES-571</strain>
    </source>
</reference>
<dbReference type="AlphaFoldDB" id="A0A2J8AE11"/>
<dbReference type="InterPro" id="IPR028091">
    <property type="entry name" value="FAM91_N_dom"/>
</dbReference>
<protein>
    <recommendedName>
        <fullName evidence="2">FAM91 N-terminal domain-containing protein</fullName>
    </recommendedName>
</protein>
<gene>
    <name evidence="3" type="ORF">TSOC_002481</name>
</gene>
<feature type="compositionally biased region" description="Low complexity" evidence="1">
    <location>
        <begin position="590"/>
        <end position="606"/>
    </location>
</feature>
<dbReference type="EMBL" id="PGGS01000047">
    <property type="protein sequence ID" value="PNH10754.1"/>
    <property type="molecule type" value="Genomic_DNA"/>
</dbReference>
<organism evidence="3 4">
    <name type="scientific">Tetrabaena socialis</name>
    <dbReference type="NCBI Taxonomy" id="47790"/>
    <lineage>
        <taxon>Eukaryota</taxon>
        <taxon>Viridiplantae</taxon>
        <taxon>Chlorophyta</taxon>
        <taxon>core chlorophytes</taxon>
        <taxon>Chlorophyceae</taxon>
        <taxon>CS clade</taxon>
        <taxon>Chlamydomonadales</taxon>
        <taxon>Tetrabaenaceae</taxon>
        <taxon>Tetrabaena</taxon>
    </lineage>
</organism>
<feature type="region of interest" description="Disordered" evidence="1">
    <location>
        <begin position="566"/>
        <end position="612"/>
    </location>
</feature>
<feature type="domain" description="FAM91 N-terminal" evidence="2">
    <location>
        <begin position="6"/>
        <end position="153"/>
    </location>
</feature>
<dbReference type="OrthoDB" id="275996at2759"/>
<evidence type="ECO:0000259" key="2">
    <source>
        <dbReference type="Pfam" id="PF14647"/>
    </source>
</evidence>
<dbReference type="InterPro" id="IPR039199">
    <property type="entry name" value="FAM91"/>
</dbReference>
<dbReference type="Pfam" id="PF14647">
    <property type="entry name" value="FAM91_N"/>
    <property type="match status" value="1"/>
</dbReference>
<keyword evidence="4" id="KW-1185">Reference proteome</keyword>
<feature type="compositionally biased region" description="Basic residues" evidence="1">
    <location>
        <begin position="292"/>
        <end position="310"/>
    </location>
</feature>
<name>A0A2J8AE11_9CHLO</name>
<dbReference type="PANTHER" id="PTHR28441:SF2">
    <property type="entry name" value="PROTEIN FAM91A1"/>
    <property type="match status" value="1"/>
</dbReference>
<feature type="compositionally biased region" description="Low complexity" evidence="1">
    <location>
        <begin position="181"/>
        <end position="198"/>
    </location>
</feature>
<feature type="compositionally biased region" description="Low complexity" evidence="1">
    <location>
        <begin position="359"/>
        <end position="373"/>
    </location>
</feature>
<feature type="compositionally biased region" description="Low complexity" evidence="1">
    <location>
        <begin position="570"/>
        <end position="583"/>
    </location>
</feature>
<feature type="non-terminal residue" evidence="3">
    <location>
        <position position="1"/>
    </location>
</feature>